<sequence length="939" mass="104017">MHLTSRYRLHSLGLTAPAETSAGSVGRTCRNVYSRCNSRFLRHNVSSGSERNPRLSVLPDSASPDRSSPEATHQFNSPNNDANGPGDLDLSYPDNPRERLSGDSGAPELSESSQNETPTECLKKSKPSRFRKGWLKACRQGVSYTKTVFSAWVQGMRFESQTEYNFSQPTLEDIYNMGFTHGVGLSQYRMAMGGNSSRPGEPSREQISPVCVSTGIMTNPAENASGLLTPNRIGNEARPRDSIIDLREFEPFFDATNGPLLYNDSDSVASEAVPETVDQCTPETCLDPDMEVESDSDSQDEEYSVDAIVDSGTEEISFDWGSLASDNGPEDNAISRSFQLADTTKALKLDKTHILAFADAGVQPDDLPADESNCNLSSSSYKDESRLPIESSQSSLWHSGWDDVSTGKRNLQTDSEYTTFPSPRNKDFSGFAAIPRRNAGALESEPRMFALAVAGLRAEEAARLRAMTSPFVVHAPIDKTSESLARQVLLATQLAQMMSRQEPKEPKPFTLSFLANDLPLHEREPTPLHPVTTKRMFLFWEKTKPVVSSRPKRPIIERVLVPTSLWDALQLEQNRGCRQFKLGLLEGEDFGLFRAAKEQLRAPFEVNNLIAEMAAGMNVESEHVWEKTAKVSFSDNPLTIKPVRGKGIMSLFRKGKLALATGILKRLAAVRTHDVMTIKDFKQDLSVESQKVLERLMWAKVASCRAKVDLYMLHAVTEKVSKVMDSFRDCCNFSKDNYASVAAKQVLGYVSYLSQIRDENSAVFDTLVGVGYEYAVLLDSFNNTYETRASAAKAEASLTTLKSGLSQTRERLDGVQNAVTQLNEEFPEYAEPMARLVHTAIFGRVELSSIYAEFLQSSSTANAGMISLKLLFETFVSTLDILMTPTNLCEVETFQESLRDLQACHDIVRGVQNELELQIEAVLTTAQVLLARPRDTLPS</sequence>
<reference evidence="3" key="1">
    <citation type="submission" date="2019-03" db="EMBL/GenBank/DDBJ databases">
        <title>Snf2 controls pulcherriminic acid biosynthesis and connects pigmentation and antifungal activity of the yeast Metschnikowia pulcherrima.</title>
        <authorList>
            <person name="Gore-Lloyd D."/>
            <person name="Sumann I."/>
            <person name="Brachmann A.O."/>
            <person name="Schneeberger K."/>
            <person name="Ortiz-Merino R.A."/>
            <person name="Moreno-Beltran M."/>
            <person name="Schlaefli M."/>
            <person name="Kirner P."/>
            <person name="Santos Kron A."/>
            <person name="Wolfe K.H."/>
            <person name="Piel J."/>
            <person name="Ahrens C.H."/>
            <person name="Henk D."/>
            <person name="Freimoser F.M."/>
        </authorList>
    </citation>
    <scope>NUCLEOTIDE SEQUENCE [LARGE SCALE GENOMIC DNA]</scope>
    <source>
        <strain evidence="3">APC 1.2</strain>
    </source>
</reference>
<proteinExistence type="predicted"/>
<evidence type="ECO:0000313" key="3">
    <source>
        <dbReference type="Proteomes" id="UP000292447"/>
    </source>
</evidence>
<dbReference type="AlphaFoldDB" id="A0A4P6XT84"/>
<protein>
    <submittedName>
        <fullName evidence="2">Uncharacterized protein</fullName>
    </submittedName>
</protein>
<feature type="region of interest" description="Disordered" evidence="1">
    <location>
        <begin position="274"/>
        <end position="302"/>
    </location>
</feature>
<name>A0A4P6XT84_9ASCO</name>
<dbReference type="EMBL" id="CP034459">
    <property type="protein sequence ID" value="QBM89626.1"/>
    <property type="molecule type" value="Genomic_DNA"/>
</dbReference>
<dbReference type="Proteomes" id="UP000292447">
    <property type="component" value="Chromosome IV"/>
</dbReference>
<evidence type="ECO:0000256" key="1">
    <source>
        <dbReference type="SAM" id="MobiDB-lite"/>
    </source>
</evidence>
<feature type="compositionally biased region" description="Polar residues" evidence="1">
    <location>
        <begin position="64"/>
        <end position="82"/>
    </location>
</feature>
<gene>
    <name evidence="2" type="ORF">METSCH_D07060</name>
</gene>
<organism evidence="2 3">
    <name type="scientific">Metschnikowia aff. pulcherrima</name>
    <dbReference type="NCBI Taxonomy" id="2163413"/>
    <lineage>
        <taxon>Eukaryota</taxon>
        <taxon>Fungi</taxon>
        <taxon>Dikarya</taxon>
        <taxon>Ascomycota</taxon>
        <taxon>Saccharomycotina</taxon>
        <taxon>Pichiomycetes</taxon>
        <taxon>Metschnikowiaceae</taxon>
        <taxon>Metschnikowia</taxon>
    </lineage>
</organism>
<keyword evidence="3" id="KW-1185">Reference proteome</keyword>
<feature type="compositionally biased region" description="Acidic residues" evidence="1">
    <location>
        <begin position="286"/>
        <end position="302"/>
    </location>
</feature>
<evidence type="ECO:0000313" key="2">
    <source>
        <dbReference type="EMBL" id="QBM89626.1"/>
    </source>
</evidence>
<accession>A0A4P6XT84</accession>
<feature type="region of interest" description="Disordered" evidence="1">
    <location>
        <begin position="44"/>
        <end position="124"/>
    </location>
</feature>